<reference evidence="2 3" key="1">
    <citation type="submission" date="2019-01" db="EMBL/GenBank/DDBJ databases">
        <title>Ktedonosporobacter rubrisoli SCAWS-G2.</title>
        <authorList>
            <person name="Huang Y."/>
            <person name="Yan B."/>
        </authorList>
    </citation>
    <scope>NUCLEOTIDE SEQUENCE [LARGE SCALE GENOMIC DNA]</scope>
    <source>
        <strain evidence="2 3">SCAWS-G2</strain>
    </source>
</reference>
<feature type="domain" description="Methyltransferase" evidence="1">
    <location>
        <begin position="73"/>
        <end position="176"/>
    </location>
</feature>
<dbReference type="GO" id="GO:0008168">
    <property type="term" value="F:methyltransferase activity"/>
    <property type="evidence" value="ECO:0007669"/>
    <property type="project" value="UniProtKB-KW"/>
</dbReference>
<keyword evidence="2" id="KW-0808">Transferase</keyword>
<dbReference type="Pfam" id="PF13847">
    <property type="entry name" value="Methyltransf_31"/>
    <property type="match status" value="1"/>
</dbReference>
<dbReference type="Gene3D" id="3.40.50.150">
    <property type="entry name" value="Vaccinia Virus protein VP39"/>
    <property type="match status" value="1"/>
</dbReference>
<protein>
    <submittedName>
        <fullName evidence="2">Class I SAM-dependent methyltransferase</fullName>
    </submittedName>
</protein>
<dbReference type="PANTHER" id="PTHR43591:SF110">
    <property type="entry name" value="RHODANESE DOMAIN-CONTAINING PROTEIN"/>
    <property type="match status" value="1"/>
</dbReference>
<sequence>MSELEMGNMTIPTVPQLAYQPQEVESELPTMDLQTYPLLSQREIARLLLQHRLLSELLGGPLPPMLDISRIHQVLDVACGIGCWDHEMALRYPTMQLTGIDKNPASIMQAQAFMNEVRNVTLMVQDILTLDRGPFVPASFDLIHIRFIEADIYFQDFARLVYTLARLGRPESFLVWRESELPLTSGNACDQLEALLLSAMQKAGRAFAPGISLSMGIAAWMRYWMRLAGYRILQEKADFIDISYGRKTHEAFYEQAVAFCEQARPFLLKTGVITAPDYEELFKQVQQEMQEAMFCGVWPIRTLIGVKQA</sequence>
<evidence type="ECO:0000259" key="1">
    <source>
        <dbReference type="Pfam" id="PF13847"/>
    </source>
</evidence>
<organism evidence="2 3">
    <name type="scientific">Ktedonosporobacter rubrisoli</name>
    <dbReference type="NCBI Taxonomy" id="2509675"/>
    <lineage>
        <taxon>Bacteria</taxon>
        <taxon>Bacillati</taxon>
        <taxon>Chloroflexota</taxon>
        <taxon>Ktedonobacteria</taxon>
        <taxon>Ktedonobacterales</taxon>
        <taxon>Ktedonosporobacteraceae</taxon>
        <taxon>Ktedonosporobacter</taxon>
    </lineage>
</organism>
<dbReference type="InterPro" id="IPR029063">
    <property type="entry name" value="SAM-dependent_MTases_sf"/>
</dbReference>
<dbReference type="AlphaFoldDB" id="A0A4P6JTP4"/>
<dbReference type="Proteomes" id="UP000290365">
    <property type="component" value="Chromosome"/>
</dbReference>
<dbReference type="CDD" id="cd02440">
    <property type="entry name" value="AdoMet_MTases"/>
    <property type="match status" value="1"/>
</dbReference>
<proteinExistence type="predicted"/>
<evidence type="ECO:0000313" key="3">
    <source>
        <dbReference type="Proteomes" id="UP000290365"/>
    </source>
</evidence>
<dbReference type="OrthoDB" id="9802090at2"/>
<name>A0A4P6JTP4_KTERU</name>
<dbReference type="GO" id="GO:0032259">
    <property type="term" value="P:methylation"/>
    <property type="evidence" value="ECO:0007669"/>
    <property type="project" value="UniProtKB-KW"/>
</dbReference>
<keyword evidence="3" id="KW-1185">Reference proteome</keyword>
<keyword evidence="2" id="KW-0489">Methyltransferase</keyword>
<dbReference type="EMBL" id="CP035758">
    <property type="protein sequence ID" value="QBD78947.1"/>
    <property type="molecule type" value="Genomic_DNA"/>
</dbReference>
<dbReference type="KEGG" id="kbs:EPA93_24370"/>
<accession>A0A4P6JTP4</accession>
<dbReference type="InterPro" id="IPR025714">
    <property type="entry name" value="Methyltranfer_dom"/>
</dbReference>
<gene>
    <name evidence="2" type="ORF">EPA93_24370</name>
</gene>
<dbReference type="PANTHER" id="PTHR43591">
    <property type="entry name" value="METHYLTRANSFERASE"/>
    <property type="match status" value="1"/>
</dbReference>
<dbReference type="SUPFAM" id="SSF53335">
    <property type="entry name" value="S-adenosyl-L-methionine-dependent methyltransferases"/>
    <property type="match status" value="1"/>
</dbReference>
<evidence type="ECO:0000313" key="2">
    <source>
        <dbReference type="EMBL" id="QBD78947.1"/>
    </source>
</evidence>